<dbReference type="EMBL" id="KZ819605">
    <property type="protein sequence ID" value="PWN32737.1"/>
    <property type="molecule type" value="Genomic_DNA"/>
</dbReference>
<dbReference type="GO" id="GO:0016787">
    <property type="term" value="F:hydrolase activity"/>
    <property type="evidence" value="ECO:0007669"/>
    <property type="project" value="UniProtKB-KW"/>
</dbReference>
<dbReference type="AlphaFoldDB" id="A0A316V592"/>
<keyword evidence="5" id="KW-1185">Reference proteome</keyword>
<organism evidence="4 5">
    <name type="scientific">Meira miltonrushii</name>
    <dbReference type="NCBI Taxonomy" id="1280837"/>
    <lineage>
        <taxon>Eukaryota</taxon>
        <taxon>Fungi</taxon>
        <taxon>Dikarya</taxon>
        <taxon>Basidiomycota</taxon>
        <taxon>Ustilaginomycotina</taxon>
        <taxon>Exobasidiomycetes</taxon>
        <taxon>Exobasidiales</taxon>
        <taxon>Brachybasidiaceae</taxon>
        <taxon>Meira</taxon>
    </lineage>
</organism>
<dbReference type="InParanoid" id="A0A316V592"/>
<evidence type="ECO:0000256" key="2">
    <source>
        <dbReference type="ARBA" id="ARBA00038334"/>
    </source>
</evidence>
<dbReference type="InterPro" id="IPR000073">
    <property type="entry name" value="AB_hydrolase_1"/>
</dbReference>
<proteinExistence type="inferred from homology"/>
<dbReference type="OrthoDB" id="284184at2759"/>
<evidence type="ECO:0000313" key="5">
    <source>
        <dbReference type="Proteomes" id="UP000245771"/>
    </source>
</evidence>
<dbReference type="SUPFAM" id="SSF53474">
    <property type="entry name" value="alpha/beta-Hydrolases"/>
    <property type="match status" value="1"/>
</dbReference>
<dbReference type="Proteomes" id="UP000245771">
    <property type="component" value="Unassembled WGS sequence"/>
</dbReference>
<feature type="domain" description="AB hydrolase-1" evidence="3">
    <location>
        <begin position="36"/>
        <end position="317"/>
    </location>
</feature>
<dbReference type="Gene3D" id="3.40.50.1820">
    <property type="entry name" value="alpha/beta hydrolase"/>
    <property type="match status" value="1"/>
</dbReference>
<accession>A0A316V592</accession>
<dbReference type="GeneID" id="37021180"/>
<protein>
    <submittedName>
        <fullName evidence="4">Alpha/beta-hydrolase</fullName>
    </submittedName>
</protein>
<comment type="similarity">
    <text evidence="2">Belongs to the AB hydrolase superfamily. Epoxide hydrolase family.</text>
</comment>
<dbReference type="STRING" id="1280837.A0A316V592"/>
<dbReference type="RefSeq" id="XP_025353039.1">
    <property type="nucleotide sequence ID" value="XM_025499399.1"/>
</dbReference>
<evidence type="ECO:0000259" key="3">
    <source>
        <dbReference type="Pfam" id="PF00561"/>
    </source>
</evidence>
<dbReference type="InterPro" id="IPR000639">
    <property type="entry name" value="Epox_hydrolase-like"/>
</dbReference>
<dbReference type="PRINTS" id="PR00412">
    <property type="entry name" value="EPOXHYDRLASE"/>
</dbReference>
<dbReference type="Pfam" id="PF00561">
    <property type="entry name" value="Abhydrolase_1"/>
    <property type="match status" value="1"/>
</dbReference>
<dbReference type="PANTHER" id="PTHR43329">
    <property type="entry name" value="EPOXIDE HYDROLASE"/>
    <property type="match status" value="1"/>
</dbReference>
<gene>
    <name evidence="4" type="ORF">FA14DRAFT_162039</name>
</gene>
<reference evidence="4 5" key="1">
    <citation type="journal article" date="2018" name="Mol. Biol. Evol.">
        <title>Broad Genomic Sampling Reveals a Smut Pathogenic Ancestry of the Fungal Clade Ustilaginomycotina.</title>
        <authorList>
            <person name="Kijpornyongpan T."/>
            <person name="Mondo S.J."/>
            <person name="Barry K."/>
            <person name="Sandor L."/>
            <person name="Lee J."/>
            <person name="Lipzen A."/>
            <person name="Pangilinan J."/>
            <person name="LaButti K."/>
            <person name="Hainaut M."/>
            <person name="Henrissat B."/>
            <person name="Grigoriev I.V."/>
            <person name="Spatafora J.W."/>
            <person name="Aime M.C."/>
        </authorList>
    </citation>
    <scope>NUCLEOTIDE SEQUENCE [LARGE SCALE GENOMIC DNA]</scope>
    <source>
        <strain evidence="4 5">MCA 3882</strain>
    </source>
</reference>
<evidence type="ECO:0000313" key="4">
    <source>
        <dbReference type="EMBL" id="PWN32737.1"/>
    </source>
</evidence>
<sequence length="336" mass="37605">MTIKSEPGKLEQKQIKTSARGYTYGYYTSPAQDGKPTLLLLHGWPDDSSLWYTIANDALIPNGYGVIVPDCLGYSLSDKPDDYKEYDSKAMATDFAEIIKTEGIDKVIVIGHDWGSGLAQGFYFFQPEHCSALGMCNVAYIPPSTQKRDIVAMNDQFEKIYGYRCFNYMSWFASDESDAICDAHVESLFHLCHAKVDENQDPTKGNLFTTPDGIKKFIQADIKPETHPSITPQFKKHWIEKLTEGGFHAPFNYYRNFINSQGTHDNKAGPKVDVPTLFVGYSGDLVCRAENIQPSIQAGLLPNHTNTILSGGHWGLLHESDAFNEAVLKWLKSLNV</sequence>
<dbReference type="InterPro" id="IPR029058">
    <property type="entry name" value="AB_hydrolase_fold"/>
</dbReference>
<evidence type="ECO:0000256" key="1">
    <source>
        <dbReference type="ARBA" id="ARBA00022801"/>
    </source>
</evidence>
<name>A0A316V592_9BASI</name>
<keyword evidence="1 4" id="KW-0378">Hydrolase</keyword>